<dbReference type="GO" id="GO:0016835">
    <property type="term" value="F:carbon-oxygen lyase activity"/>
    <property type="evidence" value="ECO:0007669"/>
    <property type="project" value="InterPro"/>
</dbReference>
<dbReference type="Gene3D" id="3.40.50.10490">
    <property type="entry name" value="Glucose-6-phosphate isomerase like protein, domain 1"/>
    <property type="match status" value="1"/>
</dbReference>
<dbReference type="CDD" id="cd05007">
    <property type="entry name" value="SIS_Etherase"/>
    <property type="match status" value="1"/>
</dbReference>
<evidence type="ECO:0000259" key="3">
    <source>
        <dbReference type="PROSITE" id="PS51464"/>
    </source>
</evidence>
<dbReference type="GO" id="GO:0046348">
    <property type="term" value="P:amino sugar catabolic process"/>
    <property type="evidence" value="ECO:0007669"/>
    <property type="project" value="InterPro"/>
</dbReference>
<reference evidence="4 5" key="1">
    <citation type="submission" date="2018-05" db="EMBL/GenBank/DDBJ databases">
        <title>Rhodobacteraceae gen. nov., sp. nov. isolated from sea water.</title>
        <authorList>
            <person name="Ren Y."/>
        </authorList>
    </citation>
    <scope>NUCLEOTIDE SEQUENCE [LARGE SCALE GENOMIC DNA]</scope>
    <source>
        <strain evidence="4 5">TG-679</strain>
    </source>
</reference>
<dbReference type="Gene3D" id="1.10.8.1080">
    <property type="match status" value="1"/>
</dbReference>
<protein>
    <submittedName>
        <fullName evidence="4">N-acetylmuramic acid 6-phosphate etherase</fullName>
    </submittedName>
</protein>
<organism evidence="4 5">
    <name type="scientific">Meridianimarinicoccus roseus</name>
    <dbReference type="NCBI Taxonomy" id="2072018"/>
    <lineage>
        <taxon>Bacteria</taxon>
        <taxon>Pseudomonadati</taxon>
        <taxon>Pseudomonadota</taxon>
        <taxon>Alphaproteobacteria</taxon>
        <taxon>Rhodobacterales</taxon>
        <taxon>Paracoccaceae</taxon>
        <taxon>Meridianimarinicoccus</taxon>
    </lineage>
</organism>
<dbReference type="GO" id="GO:0009254">
    <property type="term" value="P:peptidoglycan turnover"/>
    <property type="evidence" value="ECO:0007669"/>
    <property type="project" value="TreeGrafter"/>
</dbReference>
<keyword evidence="1" id="KW-0456">Lyase</keyword>
<dbReference type="PANTHER" id="PTHR10088">
    <property type="entry name" value="GLUCOKINASE REGULATORY PROTEIN"/>
    <property type="match status" value="1"/>
</dbReference>
<dbReference type="InterPro" id="IPR046348">
    <property type="entry name" value="SIS_dom_sf"/>
</dbReference>
<sequence length="303" mass="30623">MDSPPSEPDSEALDALPPTAALDLLLGRQQAALAAVRGALPALQDGAALMARSLRSGGKVVYAGAGSSGLMAMADAMELPGTFGIQVAQIGICMAGGLPRDAHMPGGTEDETEDAAREAALLGPHDTAIVVTASGSTPFALAFARTARMHGATVIGLAGPPDAVLFAHADVAVCLRTPPEPLAGSTRMGAGTAQKAALNMMSTLAGVALGHVHDGQMVNLRADNIKLRDRARAMVARIGGVGEERAAALLDATGGEVKPAIALASGAPDPGTARRIIADAQGHLRAALAELNRQPQRQTGRPT</sequence>
<evidence type="ECO:0000256" key="2">
    <source>
        <dbReference type="ARBA" id="ARBA00023277"/>
    </source>
</evidence>
<dbReference type="Proteomes" id="UP000245680">
    <property type="component" value="Unassembled WGS sequence"/>
</dbReference>
<comment type="caution">
    <text evidence="4">The sequence shown here is derived from an EMBL/GenBank/DDBJ whole genome shotgun (WGS) entry which is preliminary data.</text>
</comment>
<feature type="domain" description="SIS" evidence="3">
    <location>
        <begin position="50"/>
        <end position="211"/>
    </location>
</feature>
<evidence type="ECO:0000256" key="1">
    <source>
        <dbReference type="ARBA" id="ARBA00023239"/>
    </source>
</evidence>
<name>A0A2V2L791_9RHOB</name>
<dbReference type="SUPFAM" id="SSF53697">
    <property type="entry name" value="SIS domain"/>
    <property type="match status" value="1"/>
</dbReference>
<dbReference type="EMBL" id="QGKU01000066">
    <property type="protein sequence ID" value="PWR00975.1"/>
    <property type="molecule type" value="Genomic_DNA"/>
</dbReference>
<dbReference type="GO" id="GO:0016803">
    <property type="term" value="F:ether hydrolase activity"/>
    <property type="evidence" value="ECO:0007669"/>
    <property type="project" value="TreeGrafter"/>
</dbReference>
<proteinExistence type="predicted"/>
<dbReference type="InterPro" id="IPR005488">
    <property type="entry name" value="Etherase_MurQ"/>
</dbReference>
<dbReference type="RefSeq" id="WP_109813328.1">
    <property type="nucleotide sequence ID" value="NZ_QGKU01000066.1"/>
</dbReference>
<dbReference type="OrthoDB" id="9813395at2"/>
<dbReference type="Pfam" id="PF13580">
    <property type="entry name" value="SIS_2"/>
    <property type="match status" value="1"/>
</dbReference>
<evidence type="ECO:0000313" key="5">
    <source>
        <dbReference type="Proteomes" id="UP000245680"/>
    </source>
</evidence>
<dbReference type="PANTHER" id="PTHR10088:SF4">
    <property type="entry name" value="GLUCOKINASE REGULATORY PROTEIN"/>
    <property type="match status" value="1"/>
</dbReference>
<dbReference type="NCBIfam" id="NF003915">
    <property type="entry name" value="PRK05441.1"/>
    <property type="match status" value="1"/>
</dbReference>
<dbReference type="InterPro" id="IPR001347">
    <property type="entry name" value="SIS_dom"/>
</dbReference>
<dbReference type="InterPro" id="IPR040190">
    <property type="entry name" value="MURQ/GCKR"/>
</dbReference>
<dbReference type="AlphaFoldDB" id="A0A2V2L791"/>
<evidence type="ECO:0000313" key="4">
    <source>
        <dbReference type="EMBL" id="PWR00975.1"/>
    </source>
</evidence>
<accession>A0A2V2L791</accession>
<dbReference type="GO" id="GO:0097367">
    <property type="term" value="F:carbohydrate derivative binding"/>
    <property type="evidence" value="ECO:0007669"/>
    <property type="project" value="InterPro"/>
</dbReference>
<keyword evidence="5" id="KW-1185">Reference proteome</keyword>
<gene>
    <name evidence="4" type="ORF">DKT77_19570</name>
</gene>
<keyword evidence="2" id="KW-0119">Carbohydrate metabolism</keyword>
<dbReference type="PROSITE" id="PS51464">
    <property type="entry name" value="SIS"/>
    <property type="match status" value="1"/>
</dbReference>